<dbReference type="CDD" id="cd09631">
    <property type="entry name" value="DOMON_DOH"/>
    <property type="match status" value="1"/>
</dbReference>
<dbReference type="Gene3D" id="1.20.120.1770">
    <property type="match status" value="1"/>
</dbReference>
<dbReference type="PROSITE" id="PS50836">
    <property type="entry name" value="DOMON"/>
    <property type="match status" value="1"/>
</dbReference>
<accession>A0AAD3E575</accession>
<gene>
    <name evidence="4" type="ORF">Agub_g15343</name>
</gene>
<dbReference type="PANTHER" id="PTHR10157">
    <property type="entry name" value="DOPAMINE BETA HYDROXYLASE RELATED"/>
    <property type="match status" value="1"/>
</dbReference>
<dbReference type="InterPro" id="IPR005018">
    <property type="entry name" value="DOMON_domain"/>
</dbReference>
<feature type="compositionally biased region" description="Low complexity" evidence="1">
    <location>
        <begin position="63"/>
        <end position="81"/>
    </location>
</feature>
<dbReference type="AlphaFoldDB" id="A0AAD3E575"/>
<dbReference type="InterPro" id="IPR045266">
    <property type="entry name" value="DOH_DOMON"/>
</dbReference>
<feature type="transmembrane region" description="Helical" evidence="2">
    <location>
        <begin position="271"/>
        <end position="289"/>
    </location>
</feature>
<dbReference type="Pfam" id="PF03351">
    <property type="entry name" value="DOMON"/>
    <property type="match status" value="1"/>
</dbReference>
<sequence length="342" mass="35784">SVLSYGMPYRYYFENNATGAFTDAEIAKIKSTSLRDIILRNTGIKVLPQDIWHVNPDQPWPTPAAAAAAAGSNASGPPSGGQMVTLAGGRYGLGWRFLTEGGNEMVEFTVTVKGSGWVGLGVAASPSSFMTDADIIMARVGPDGSMQVEDMWATTFAPPTPDTALGCSNDVKLVSANRTSGGSTTVTFRRPLAATDPRCDRAIVKDASNVLIYAYNPDSDDIKKYHGSSNRGATTLTLSSSGASGPAVPAAAAEVVSSGASSSYRTMRTHGILMATAFCLLLPLAFLMIKLKNAAQVAGSSPALVQTLFYAHILCNATAVVLAAAALGLNFSRLKGLDYRQV</sequence>
<keyword evidence="2" id="KW-1133">Transmembrane helix</keyword>
<organism evidence="4 5">
    <name type="scientific">Astrephomene gubernaculifera</name>
    <dbReference type="NCBI Taxonomy" id="47775"/>
    <lineage>
        <taxon>Eukaryota</taxon>
        <taxon>Viridiplantae</taxon>
        <taxon>Chlorophyta</taxon>
        <taxon>core chlorophytes</taxon>
        <taxon>Chlorophyceae</taxon>
        <taxon>CS clade</taxon>
        <taxon>Chlamydomonadales</taxon>
        <taxon>Astrephomenaceae</taxon>
        <taxon>Astrephomene</taxon>
    </lineage>
</organism>
<keyword evidence="2" id="KW-0812">Transmembrane</keyword>
<evidence type="ECO:0000313" key="5">
    <source>
        <dbReference type="Proteomes" id="UP001054857"/>
    </source>
</evidence>
<evidence type="ECO:0000256" key="2">
    <source>
        <dbReference type="SAM" id="Phobius"/>
    </source>
</evidence>
<evidence type="ECO:0000256" key="1">
    <source>
        <dbReference type="SAM" id="MobiDB-lite"/>
    </source>
</evidence>
<name>A0AAD3E575_9CHLO</name>
<proteinExistence type="predicted"/>
<feature type="transmembrane region" description="Helical" evidence="2">
    <location>
        <begin position="309"/>
        <end position="331"/>
    </location>
</feature>
<dbReference type="InterPro" id="IPR000945">
    <property type="entry name" value="DBH-like"/>
</dbReference>
<keyword evidence="2" id="KW-0472">Membrane</keyword>
<evidence type="ECO:0000313" key="4">
    <source>
        <dbReference type="EMBL" id="GFR52748.1"/>
    </source>
</evidence>
<comment type="caution">
    <text evidence="4">The sequence shown here is derived from an EMBL/GenBank/DDBJ whole genome shotgun (WGS) entry which is preliminary data.</text>
</comment>
<feature type="region of interest" description="Disordered" evidence="1">
    <location>
        <begin position="62"/>
        <end position="81"/>
    </location>
</feature>
<dbReference type="InterPro" id="IPR037120">
    <property type="entry name" value="Haem_peroxidase_sf_animal"/>
</dbReference>
<dbReference type="SMART" id="SM00664">
    <property type="entry name" value="DoH"/>
    <property type="match status" value="1"/>
</dbReference>
<reference evidence="4 5" key="1">
    <citation type="journal article" date="2021" name="Sci. Rep.">
        <title>Genome sequencing of the multicellular alga Astrephomene provides insights into convergent evolution of germ-soma differentiation.</title>
        <authorList>
            <person name="Yamashita S."/>
            <person name="Yamamoto K."/>
            <person name="Matsuzaki R."/>
            <person name="Suzuki S."/>
            <person name="Yamaguchi H."/>
            <person name="Hirooka S."/>
            <person name="Minakuchi Y."/>
            <person name="Miyagishima S."/>
            <person name="Kawachi M."/>
            <person name="Toyoda A."/>
            <person name="Nozaki H."/>
        </authorList>
    </citation>
    <scope>NUCLEOTIDE SEQUENCE [LARGE SCALE GENOMIC DNA]</scope>
    <source>
        <strain evidence="4 5">NIES-4017</strain>
    </source>
</reference>
<dbReference type="PANTHER" id="PTHR10157:SF23">
    <property type="entry name" value="MOXD1 HOMOLOG 1"/>
    <property type="match status" value="1"/>
</dbReference>
<feature type="domain" description="DOMON" evidence="3">
    <location>
        <begin position="89"/>
        <end position="216"/>
    </location>
</feature>
<evidence type="ECO:0000259" key="3">
    <source>
        <dbReference type="PROSITE" id="PS50836"/>
    </source>
</evidence>
<keyword evidence="5" id="KW-1185">Reference proteome</keyword>
<dbReference type="Proteomes" id="UP001054857">
    <property type="component" value="Unassembled WGS sequence"/>
</dbReference>
<dbReference type="EMBL" id="BMAR01000070">
    <property type="protein sequence ID" value="GFR52748.1"/>
    <property type="molecule type" value="Genomic_DNA"/>
</dbReference>
<feature type="non-terminal residue" evidence="4">
    <location>
        <position position="1"/>
    </location>
</feature>
<protein>
    <recommendedName>
        <fullName evidence="3">DOMON domain-containing protein</fullName>
    </recommendedName>
</protein>
<dbReference type="GO" id="GO:0004500">
    <property type="term" value="F:dopamine beta-monooxygenase activity"/>
    <property type="evidence" value="ECO:0007669"/>
    <property type="project" value="InterPro"/>
</dbReference>
<dbReference type="Gene3D" id="1.10.640.10">
    <property type="entry name" value="Haem peroxidase domain superfamily, animal type"/>
    <property type="match status" value="1"/>
</dbReference>
<feature type="non-terminal residue" evidence="4">
    <location>
        <position position="342"/>
    </location>
</feature>